<organism evidence="4 5">
    <name type="scientific">Pendulispora brunnea</name>
    <dbReference type="NCBI Taxonomy" id="2905690"/>
    <lineage>
        <taxon>Bacteria</taxon>
        <taxon>Pseudomonadati</taxon>
        <taxon>Myxococcota</taxon>
        <taxon>Myxococcia</taxon>
        <taxon>Myxococcales</taxon>
        <taxon>Sorangiineae</taxon>
        <taxon>Pendulisporaceae</taxon>
        <taxon>Pendulispora</taxon>
    </lineage>
</organism>
<evidence type="ECO:0000256" key="1">
    <source>
        <dbReference type="ARBA" id="ARBA00022553"/>
    </source>
</evidence>
<dbReference type="SUPFAM" id="SSF52172">
    <property type="entry name" value="CheY-like"/>
    <property type="match status" value="1"/>
</dbReference>
<dbReference type="Proteomes" id="UP001379533">
    <property type="component" value="Chromosome"/>
</dbReference>
<name>A0ABZ2K2T3_9BACT</name>
<evidence type="ECO:0000313" key="5">
    <source>
        <dbReference type="Proteomes" id="UP001379533"/>
    </source>
</evidence>
<feature type="modified residue" description="4-aspartylphosphate" evidence="2">
    <location>
        <position position="58"/>
    </location>
</feature>
<dbReference type="SMART" id="SM00448">
    <property type="entry name" value="REC"/>
    <property type="match status" value="1"/>
</dbReference>
<dbReference type="InterPro" id="IPR011006">
    <property type="entry name" value="CheY-like_superfamily"/>
</dbReference>
<sequence>MNAESSAPLVLIVDDYEDSRYIYVHALTAAGYRVEEAEDGQQGLDKAFHETPDVVVMDLSLPVLDGWEAIRRLRKDERTRHIPIVALTGHADVEGDDNPGFDALLVKPCSPDALTEQVKTLLAGTKGPEAP</sequence>
<keyword evidence="1 2" id="KW-0597">Phosphoprotein</keyword>
<evidence type="ECO:0000256" key="2">
    <source>
        <dbReference type="PROSITE-ProRule" id="PRU00169"/>
    </source>
</evidence>
<proteinExistence type="predicted"/>
<dbReference type="InterPro" id="IPR001789">
    <property type="entry name" value="Sig_transdc_resp-reg_receiver"/>
</dbReference>
<evidence type="ECO:0000313" key="4">
    <source>
        <dbReference type="EMBL" id="WXA93029.1"/>
    </source>
</evidence>
<dbReference type="InterPro" id="IPR050595">
    <property type="entry name" value="Bact_response_regulator"/>
</dbReference>
<dbReference type="PANTHER" id="PTHR44591">
    <property type="entry name" value="STRESS RESPONSE REGULATOR PROTEIN 1"/>
    <property type="match status" value="1"/>
</dbReference>
<evidence type="ECO:0000259" key="3">
    <source>
        <dbReference type="PROSITE" id="PS50110"/>
    </source>
</evidence>
<dbReference type="Pfam" id="PF00072">
    <property type="entry name" value="Response_reg"/>
    <property type="match status" value="1"/>
</dbReference>
<dbReference type="PROSITE" id="PS50110">
    <property type="entry name" value="RESPONSE_REGULATORY"/>
    <property type="match status" value="1"/>
</dbReference>
<dbReference type="PANTHER" id="PTHR44591:SF3">
    <property type="entry name" value="RESPONSE REGULATORY DOMAIN-CONTAINING PROTEIN"/>
    <property type="match status" value="1"/>
</dbReference>
<protein>
    <submittedName>
        <fullName evidence="4">Response regulator</fullName>
    </submittedName>
</protein>
<dbReference type="RefSeq" id="WP_394843628.1">
    <property type="nucleotide sequence ID" value="NZ_CP089982.1"/>
</dbReference>
<dbReference type="EMBL" id="CP089982">
    <property type="protein sequence ID" value="WXA93029.1"/>
    <property type="molecule type" value="Genomic_DNA"/>
</dbReference>
<accession>A0ABZ2K2T3</accession>
<dbReference type="Gene3D" id="3.40.50.2300">
    <property type="match status" value="1"/>
</dbReference>
<keyword evidence="5" id="KW-1185">Reference proteome</keyword>
<feature type="domain" description="Response regulatory" evidence="3">
    <location>
        <begin position="9"/>
        <end position="122"/>
    </location>
</feature>
<gene>
    <name evidence="4" type="ORF">LZC95_42080</name>
</gene>
<reference evidence="4 5" key="1">
    <citation type="submission" date="2021-12" db="EMBL/GenBank/DDBJ databases">
        <title>Discovery of the Pendulisporaceae a myxobacterial family with distinct sporulation behavior and unique specialized metabolism.</title>
        <authorList>
            <person name="Garcia R."/>
            <person name="Popoff A."/>
            <person name="Bader C.D."/>
            <person name="Loehr J."/>
            <person name="Walesch S."/>
            <person name="Walt C."/>
            <person name="Boldt J."/>
            <person name="Bunk B."/>
            <person name="Haeckl F.J.F.P.J."/>
            <person name="Gunesch A.P."/>
            <person name="Birkelbach J."/>
            <person name="Nuebel U."/>
            <person name="Pietschmann T."/>
            <person name="Bach T."/>
            <person name="Mueller R."/>
        </authorList>
    </citation>
    <scope>NUCLEOTIDE SEQUENCE [LARGE SCALE GENOMIC DNA]</scope>
    <source>
        <strain evidence="4 5">MSr12523</strain>
    </source>
</reference>